<sequence length="57" mass="6610">MLCSSGYLITSCLWLVKFIPYCVLRELNGLPLIYHFSELMLASVSVSCIPRKYDKMY</sequence>
<proteinExistence type="predicted"/>
<reference evidence="1" key="2">
    <citation type="journal article" date="2015" name="Data Brief">
        <title>Shoot transcriptome of the giant reed, Arundo donax.</title>
        <authorList>
            <person name="Barrero R.A."/>
            <person name="Guerrero F.D."/>
            <person name="Moolhuijzen P."/>
            <person name="Goolsby J.A."/>
            <person name="Tidwell J."/>
            <person name="Bellgard S.E."/>
            <person name="Bellgard M.I."/>
        </authorList>
    </citation>
    <scope>NUCLEOTIDE SEQUENCE</scope>
    <source>
        <tissue evidence="1">Shoot tissue taken approximately 20 cm above the soil surface</tissue>
    </source>
</reference>
<reference evidence="1" key="1">
    <citation type="submission" date="2014-09" db="EMBL/GenBank/DDBJ databases">
        <authorList>
            <person name="Magalhaes I.L.F."/>
            <person name="Oliveira U."/>
            <person name="Santos F.R."/>
            <person name="Vidigal T.H.D.A."/>
            <person name="Brescovit A.D."/>
            <person name="Santos A.J."/>
        </authorList>
    </citation>
    <scope>NUCLEOTIDE SEQUENCE</scope>
    <source>
        <tissue evidence="1">Shoot tissue taken approximately 20 cm above the soil surface</tissue>
    </source>
</reference>
<dbReference type="AlphaFoldDB" id="A0A0A9HWT0"/>
<evidence type="ECO:0000313" key="1">
    <source>
        <dbReference type="EMBL" id="JAE37358.1"/>
    </source>
</evidence>
<name>A0A0A9HWT0_ARUDO</name>
<dbReference type="EMBL" id="GBRH01160538">
    <property type="protein sequence ID" value="JAE37358.1"/>
    <property type="molecule type" value="Transcribed_RNA"/>
</dbReference>
<accession>A0A0A9HWT0</accession>
<organism evidence="1">
    <name type="scientific">Arundo donax</name>
    <name type="common">Giant reed</name>
    <name type="synonym">Donax arundinaceus</name>
    <dbReference type="NCBI Taxonomy" id="35708"/>
    <lineage>
        <taxon>Eukaryota</taxon>
        <taxon>Viridiplantae</taxon>
        <taxon>Streptophyta</taxon>
        <taxon>Embryophyta</taxon>
        <taxon>Tracheophyta</taxon>
        <taxon>Spermatophyta</taxon>
        <taxon>Magnoliopsida</taxon>
        <taxon>Liliopsida</taxon>
        <taxon>Poales</taxon>
        <taxon>Poaceae</taxon>
        <taxon>PACMAD clade</taxon>
        <taxon>Arundinoideae</taxon>
        <taxon>Arundineae</taxon>
        <taxon>Arundo</taxon>
    </lineage>
</organism>
<protein>
    <submittedName>
        <fullName evidence="1">Uncharacterized protein</fullName>
    </submittedName>
</protein>